<name>A0ABW2V1K4_9BACL</name>
<dbReference type="Pfam" id="PF17898">
    <property type="entry name" value="GerD"/>
    <property type="match status" value="1"/>
</dbReference>
<accession>A0ABW2V1K4</accession>
<evidence type="ECO:0000313" key="4">
    <source>
        <dbReference type="Proteomes" id="UP001596528"/>
    </source>
</evidence>
<dbReference type="NCBIfam" id="NF040801">
    <property type="entry name" value="spore_GerD"/>
    <property type="match status" value="1"/>
</dbReference>
<organism evidence="3 4">
    <name type="scientific">Paenibacillus thermoaerophilus</name>
    <dbReference type="NCBI Taxonomy" id="1215385"/>
    <lineage>
        <taxon>Bacteria</taxon>
        <taxon>Bacillati</taxon>
        <taxon>Bacillota</taxon>
        <taxon>Bacilli</taxon>
        <taxon>Bacillales</taxon>
        <taxon>Paenibacillaceae</taxon>
        <taxon>Paenibacillus</taxon>
    </lineage>
</organism>
<dbReference type="InterPro" id="IPR041262">
    <property type="entry name" value="GerD_central"/>
</dbReference>
<gene>
    <name evidence="3" type="primary">gerD</name>
    <name evidence="3" type="ORF">ACFQWB_08890</name>
</gene>
<dbReference type="Proteomes" id="UP001596528">
    <property type="component" value="Unassembled WGS sequence"/>
</dbReference>
<feature type="compositionally biased region" description="Low complexity" evidence="1">
    <location>
        <begin position="245"/>
        <end position="257"/>
    </location>
</feature>
<feature type="compositionally biased region" description="Acidic residues" evidence="1">
    <location>
        <begin position="266"/>
        <end position="284"/>
    </location>
</feature>
<proteinExistence type="predicted"/>
<feature type="region of interest" description="Disordered" evidence="1">
    <location>
        <begin position="237"/>
        <end position="284"/>
    </location>
</feature>
<dbReference type="EMBL" id="JBHTGQ010000019">
    <property type="protein sequence ID" value="MFC7750042.1"/>
    <property type="molecule type" value="Genomic_DNA"/>
</dbReference>
<keyword evidence="4" id="KW-1185">Reference proteome</keyword>
<evidence type="ECO:0000313" key="3">
    <source>
        <dbReference type="EMBL" id="MFC7750042.1"/>
    </source>
</evidence>
<dbReference type="RefSeq" id="WP_138790169.1">
    <property type="nucleotide sequence ID" value="NZ_JBHTGQ010000019.1"/>
</dbReference>
<sequence>MISPFFGSFPLIIAKSDSRHNRSQRFPWVRRNPKAHTNFMTKQERSRISVPTRLKRLAPVVLTSLMLASCATGGGGDSSGQMPYKDIKSMVLDIIQSQDGQQAIMKAATEQKQDPTLRLLSTGEGQQIQLAVKEILTTDTTEKLLQKTMTDPRFAGEFAKVMNNDIKAIQKELLKDPEFQKSYMQSMQNPEFEMMLLQTMRAPQFKQQIHLQIQEAMQNPLFKMEMLELVKKAIQEGATPTPETQAQSQNQGQNQDQNQRKNGQEKEEDQEDEQKQDDDEQDQQ</sequence>
<evidence type="ECO:0000259" key="2">
    <source>
        <dbReference type="Pfam" id="PF17898"/>
    </source>
</evidence>
<protein>
    <submittedName>
        <fullName evidence="3">Spore germination lipoprotein GerD</fullName>
    </submittedName>
</protein>
<evidence type="ECO:0000256" key="1">
    <source>
        <dbReference type="SAM" id="MobiDB-lite"/>
    </source>
</evidence>
<feature type="domain" description="Spore germination GerD central core" evidence="2">
    <location>
        <begin position="125"/>
        <end position="233"/>
    </location>
</feature>
<reference evidence="4" key="1">
    <citation type="journal article" date="2019" name="Int. J. Syst. Evol. Microbiol.">
        <title>The Global Catalogue of Microorganisms (GCM) 10K type strain sequencing project: providing services to taxonomists for standard genome sequencing and annotation.</title>
        <authorList>
            <consortium name="The Broad Institute Genomics Platform"/>
            <consortium name="The Broad Institute Genome Sequencing Center for Infectious Disease"/>
            <person name="Wu L."/>
            <person name="Ma J."/>
        </authorList>
    </citation>
    <scope>NUCLEOTIDE SEQUENCE [LARGE SCALE GENOMIC DNA]</scope>
    <source>
        <strain evidence="4">JCM 18657</strain>
    </source>
</reference>
<keyword evidence="3" id="KW-0449">Lipoprotein</keyword>
<comment type="caution">
    <text evidence="3">The sequence shown here is derived from an EMBL/GenBank/DDBJ whole genome shotgun (WGS) entry which is preliminary data.</text>
</comment>